<gene>
    <name evidence="1" type="ORF">V1525DRAFT_396083</name>
</gene>
<keyword evidence="2" id="KW-1185">Reference proteome</keyword>
<keyword evidence="1" id="KW-0808">Transferase</keyword>
<evidence type="ECO:0000313" key="1">
    <source>
        <dbReference type="EMBL" id="KAK9240140.1"/>
    </source>
</evidence>
<organism evidence="1 2">
    <name type="scientific">Lipomyces kononenkoae</name>
    <name type="common">Yeast</name>
    <dbReference type="NCBI Taxonomy" id="34357"/>
    <lineage>
        <taxon>Eukaryota</taxon>
        <taxon>Fungi</taxon>
        <taxon>Dikarya</taxon>
        <taxon>Ascomycota</taxon>
        <taxon>Saccharomycotina</taxon>
        <taxon>Lipomycetes</taxon>
        <taxon>Lipomycetales</taxon>
        <taxon>Lipomycetaceae</taxon>
        <taxon>Lipomyces</taxon>
    </lineage>
</organism>
<proteinExistence type="predicted"/>
<accession>A0ACC3T9A5</accession>
<name>A0ACC3T9A5_LIPKO</name>
<comment type="caution">
    <text evidence="1">The sequence shown here is derived from an EMBL/GenBank/DDBJ whole genome shotgun (WGS) entry which is preliminary data.</text>
</comment>
<dbReference type="EMBL" id="MU971341">
    <property type="protein sequence ID" value="KAK9240140.1"/>
    <property type="molecule type" value="Genomic_DNA"/>
</dbReference>
<sequence length="416" mass="46953">MDINDADSTNGSPDTISPFVEFKPSIPQNGLVLAWLTRDNTKPIRPEPGSALHTRFGSFQHSRMISSKYGTQLASSSSTQAGFIYLLHPTPELWSMSLPHRTQIVYTPDASYIVQRLRIRPGSRVIEAGTGSASFTHALARTVAKTGRVWTFEFHEPRFQMAKKEIEDHGLDGIVKCSHGDVCKNGFIPACDETLDASAIFLDLPSPWLAIPHLKKVISKNKIVRICCFSPCMEQVQRTIETLQKEGWLDIEMVEVSCKRWEARKEMIRKPEDAIERLRDIKRRRNEGLKKRNERKLAEIQNDETVSEAQESEEGMDTGSMAAKSRLKRKAEAVSAAATEEEEATPPTEKYILDKPFLPSEYNPWGKGKRVHEGEAGYEWKDVSKVEAELKSHTSYLTFAYLPPSFPGKDEQLTSK</sequence>
<keyword evidence="1" id="KW-0489">Methyltransferase</keyword>
<reference evidence="2" key="1">
    <citation type="journal article" date="2024" name="Front. Bioeng. Biotechnol.">
        <title>Genome-scale model development and genomic sequencing of the oleaginous clade Lipomyces.</title>
        <authorList>
            <person name="Czajka J.J."/>
            <person name="Han Y."/>
            <person name="Kim J."/>
            <person name="Mondo S.J."/>
            <person name="Hofstad B.A."/>
            <person name="Robles A."/>
            <person name="Haridas S."/>
            <person name="Riley R."/>
            <person name="LaButti K."/>
            <person name="Pangilinan J."/>
            <person name="Andreopoulos W."/>
            <person name="Lipzen A."/>
            <person name="Yan J."/>
            <person name="Wang M."/>
            <person name="Ng V."/>
            <person name="Grigoriev I.V."/>
            <person name="Spatafora J.W."/>
            <person name="Magnuson J.K."/>
            <person name="Baker S.E."/>
            <person name="Pomraning K.R."/>
        </authorList>
    </citation>
    <scope>NUCLEOTIDE SEQUENCE [LARGE SCALE GENOMIC DNA]</scope>
    <source>
        <strain evidence="2">CBS 7786</strain>
    </source>
</reference>
<dbReference type="Proteomes" id="UP001433508">
    <property type="component" value="Unassembled WGS sequence"/>
</dbReference>
<evidence type="ECO:0000313" key="2">
    <source>
        <dbReference type="Proteomes" id="UP001433508"/>
    </source>
</evidence>
<protein>
    <submittedName>
        <fullName evidence="1">tRNA methyltransferase complex GCD14 subunit-domain-containing protein</fullName>
    </submittedName>
</protein>